<dbReference type="Proteomes" id="UP001321473">
    <property type="component" value="Unassembled WGS sequence"/>
</dbReference>
<protein>
    <submittedName>
        <fullName evidence="1">Uncharacterized protein</fullName>
    </submittedName>
</protein>
<dbReference type="AlphaFoldDB" id="A0AAQ4F0V6"/>
<sequence>YTVHARYCSPPRFEPYVILGRLENIYGHEGTTSETRSDAVSLNNLAAEVAEITALLRENTQAVVALTDKRHMAAETHPAK</sequence>
<keyword evidence="2" id="KW-1185">Reference proteome</keyword>
<comment type="caution">
    <text evidence="1">The sequence shown here is derived from an EMBL/GenBank/DDBJ whole genome shotgun (WGS) entry which is preliminary data.</text>
</comment>
<proteinExistence type="predicted"/>
<accession>A0AAQ4F0V6</accession>
<organism evidence="1 2">
    <name type="scientific">Amblyomma americanum</name>
    <name type="common">Lone star tick</name>
    <dbReference type="NCBI Taxonomy" id="6943"/>
    <lineage>
        <taxon>Eukaryota</taxon>
        <taxon>Metazoa</taxon>
        <taxon>Ecdysozoa</taxon>
        <taxon>Arthropoda</taxon>
        <taxon>Chelicerata</taxon>
        <taxon>Arachnida</taxon>
        <taxon>Acari</taxon>
        <taxon>Parasitiformes</taxon>
        <taxon>Ixodida</taxon>
        <taxon>Ixodoidea</taxon>
        <taxon>Ixodidae</taxon>
        <taxon>Amblyomminae</taxon>
        <taxon>Amblyomma</taxon>
    </lineage>
</organism>
<evidence type="ECO:0000313" key="1">
    <source>
        <dbReference type="EMBL" id="KAK8780343.1"/>
    </source>
</evidence>
<dbReference type="EMBL" id="JARKHS020008969">
    <property type="protein sequence ID" value="KAK8780343.1"/>
    <property type="molecule type" value="Genomic_DNA"/>
</dbReference>
<feature type="non-terminal residue" evidence="1">
    <location>
        <position position="1"/>
    </location>
</feature>
<gene>
    <name evidence="1" type="ORF">V5799_018315</name>
</gene>
<name>A0AAQ4F0V6_AMBAM</name>
<reference evidence="1 2" key="1">
    <citation type="journal article" date="2023" name="Arcadia Sci">
        <title>De novo assembly of a long-read Amblyomma americanum tick genome.</title>
        <authorList>
            <person name="Chou S."/>
            <person name="Poskanzer K.E."/>
            <person name="Rollins M."/>
            <person name="Thuy-Boun P.S."/>
        </authorList>
    </citation>
    <scope>NUCLEOTIDE SEQUENCE [LARGE SCALE GENOMIC DNA]</scope>
    <source>
        <strain evidence="1">F_SG_1</strain>
        <tissue evidence="1">Salivary glands</tissue>
    </source>
</reference>
<evidence type="ECO:0000313" key="2">
    <source>
        <dbReference type="Proteomes" id="UP001321473"/>
    </source>
</evidence>